<keyword evidence="3" id="KW-0732">Signal</keyword>
<evidence type="ECO:0000256" key="3">
    <source>
        <dbReference type="SAM" id="SignalP"/>
    </source>
</evidence>
<name>A0A7S3Y217_HETAK</name>
<feature type="signal peptide" evidence="3">
    <location>
        <begin position="1"/>
        <end position="24"/>
    </location>
</feature>
<keyword evidence="2" id="KW-0472">Membrane</keyword>
<feature type="domain" description="ABC1 atypical kinase-like" evidence="4">
    <location>
        <begin position="156"/>
        <end position="419"/>
    </location>
</feature>
<keyword evidence="2" id="KW-1133">Transmembrane helix</keyword>
<evidence type="ECO:0000256" key="2">
    <source>
        <dbReference type="SAM" id="Phobius"/>
    </source>
</evidence>
<dbReference type="EMBL" id="HBIU01038271">
    <property type="protein sequence ID" value="CAE0638723.1"/>
    <property type="molecule type" value="Transcribed_RNA"/>
</dbReference>
<organism evidence="5">
    <name type="scientific">Heterosigma akashiwo</name>
    <name type="common">Chromophytic alga</name>
    <name type="synonym">Heterosigma carterae</name>
    <dbReference type="NCBI Taxonomy" id="2829"/>
    <lineage>
        <taxon>Eukaryota</taxon>
        <taxon>Sar</taxon>
        <taxon>Stramenopiles</taxon>
        <taxon>Ochrophyta</taxon>
        <taxon>Raphidophyceae</taxon>
        <taxon>Chattonellales</taxon>
        <taxon>Chattonellaceae</taxon>
        <taxon>Heterosigma</taxon>
    </lineage>
</organism>
<dbReference type="AlphaFoldDB" id="A0A7S3Y217"/>
<reference evidence="5" key="1">
    <citation type="submission" date="2021-01" db="EMBL/GenBank/DDBJ databases">
        <authorList>
            <person name="Corre E."/>
            <person name="Pelletier E."/>
            <person name="Niang G."/>
            <person name="Scheremetjew M."/>
            <person name="Finn R."/>
            <person name="Kale V."/>
            <person name="Holt S."/>
            <person name="Cochrane G."/>
            <person name="Meng A."/>
            <person name="Brown T."/>
            <person name="Cohen L."/>
        </authorList>
    </citation>
    <scope>NUCLEOTIDE SEQUENCE</scope>
    <source>
        <strain evidence="5">CCMP3107</strain>
    </source>
</reference>
<feature type="region of interest" description="Disordered" evidence="1">
    <location>
        <begin position="566"/>
        <end position="588"/>
    </location>
</feature>
<evidence type="ECO:0000256" key="1">
    <source>
        <dbReference type="SAM" id="MobiDB-lite"/>
    </source>
</evidence>
<dbReference type="PANTHER" id="PTHR45890">
    <property type="entry name" value="AARF DOMAIN CONTAINING KINASE 2 (PREDICTED)"/>
    <property type="match status" value="1"/>
</dbReference>
<evidence type="ECO:0000313" key="5">
    <source>
        <dbReference type="EMBL" id="CAE0638723.1"/>
    </source>
</evidence>
<feature type="chain" id="PRO_5031193841" description="ABC1 atypical kinase-like domain-containing protein" evidence="3">
    <location>
        <begin position="25"/>
        <end position="588"/>
    </location>
</feature>
<evidence type="ECO:0000259" key="4">
    <source>
        <dbReference type="Pfam" id="PF03109"/>
    </source>
</evidence>
<proteinExistence type="predicted"/>
<gene>
    <name evidence="5" type="ORF">HAKA00212_LOCUS17508</name>
</gene>
<dbReference type="InterPro" id="IPR011009">
    <property type="entry name" value="Kinase-like_dom_sf"/>
</dbReference>
<protein>
    <recommendedName>
        <fullName evidence="4">ABC1 atypical kinase-like domain-containing protein</fullName>
    </recommendedName>
</protein>
<dbReference type="SUPFAM" id="SSF56112">
    <property type="entry name" value="Protein kinase-like (PK-like)"/>
    <property type="match status" value="1"/>
</dbReference>
<keyword evidence="2" id="KW-0812">Transmembrane</keyword>
<accession>A0A7S3Y217</accession>
<feature type="transmembrane region" description="Helical" evidence="2">
    <location>
        <begin position="82"/>
        <end position="102"/>
    </location>
</feature>
<dbReference type="PANTHER" id="PTHR45890:SF1">
    <property type="entry name" value="AARF DOMAIN CONTAINING KINASE 2"/>
    <property type="match status" value="1"/>
</dbReference>
<dbReference type="InterPro" id="IPR004147">
    <property type="entry name" value="ABC1_dom"/>
</dbReference>
<dbReference type="InterPro" id="IPR052402">
    <property type="entry name" value="ADCK_kinase"/>
</dbReference>
<sequence length="588" mass="64049">MTGFGHTSALGLSCILAFTSPSLFTGCQVQATSATDLAPQHDYRPIVTPPNKLSNVGFSDHMKRQVTSFHGREDATVKVKPLAMVLRATALAMAFVPLLVLAPFAMMLSSFREICWFPLLAFTLGQLGAAFIKWAQWSSTRPDLFPEALCRALAPLTHAAPRHSWGHTKKKVEAALEAPLTSAFEDFDPVPLASGSVAQVHRATLKGREGHVAVKVTHPKVAERLAVDFALMGLLARAADRVTGGWLNLEESTAQFASCMAGQADLGAEAAALDHFNWNFRRWRDAKFPRPLLRSPDVLVESFEEGMLVSKYSLLWQQSERQRKAGGRRRVLRGGAATAAMDPATAHFIVRRGEDMYLKMLLADNLMHADLHPGNILVQSEGGVGLCVLDAGMVAKLTPEEQRNFVGFISNLAKGDGARAGRCLLRFSAAQTCRGEVATGRFVRDVQLLFARTCRGYGTGTQVGEVLRATLALVRRHGVRVDANYATLILNILCLDGLAQGLVPEYNVVDGAHALLAFHDRVKRLPGGARAARLLLPLGQALKARQDRRFFRRLLRAQRREEEDLLRGALEEEGGGGGGGGPLDDMLR</sequence>
<dbReference type="Pfam" id="PF03109">
    <property type="entry name" value="ABC1"/>
    <property type="match status" value="1"/>
</dbReference>